<keyword evidence="1" id="KW-0687">Ribonucleoprotein</keyword>
<name>A0A6G9IF24_9VIRI</name>
<dbReference type="GO" id="GO:0005840">
    <property type="term" value="C:ribosome"/>
    <property type="evidence" value="ECO:0007669"/>
    <property type="project" value="UniProtKB-KW"/>
</dbReference>
<keyword evidence="1" id="KW-0689">Ribosomal protein</keyword>
<reference evidence="1" key="1">
    <citation type="submission" date="2019-03" db="EMBL/GenBank/DDBJ databases">
        <authorList>
            <person name="Cox C."/>
        </authorList>
    </citation>
    <scope>NUCLEOTIDE SEQUENCE</scope>
</reference>
<dbReference type="RefSeq" id="YP_009755779.1">
    <property type="nucleotide sequence ID" value="NC_046951.1"/>
</dbReference>
<geneLocation type="mitochondrion" evidence="1"/>
<proteinExistence type="predicted"/>
<organism evidence="1">
    <name type="scientific">Gonatozygon brebissonii</name>
    <dbReference type="NCBI Taxonomy" id="184482"/>
    <lineage>
        <taxon>Eukaryota</taxon>
        <taxon>Viridiplantae</taxon>
        <taxon>Streptophyta</taxon>
        <taxon>Zygnematophyceae</taxon>
        <taxon>Zygnematophycidae</taxon>
        <taxon>Desmidiales</taxon>
        <taxon>Gonatozygaceae</taxon>
        <taxon>Gonatozygon</taxon>
    </lineage>
</organism>
<protein>
    <submittedName>
        <fullName evidence="1">Ribosomal protein S1</fullName>
    </submittedName>
</protein>
<dbReference type="AlphaFoldDB" id="A0A6G9IF24"/>
<sequence length="176" mass="20346">MQVSYDFSTKPFSNSLSTGAQHEKKYCLVGFESGELYGEPKLIYPKFLQKIWKRKLVWTELTKVWRSGHNRLRAFILNSVNGGYAVAIGGHIAFLPRSLRLDRKVFHGQWRFVEILNMNQKIGNIVVRELKKDGHFSDSRSKLASFAPKMQSKRAFSLSDLSKAPLKERHFSRKAR</sequence>
<keyword evidence="1" id="KW-0496">Mitochondrion</keyword>
<evidence type="ECO:0000313" key="1">
    <source>
        <dbReference type="EMBL" id="QIQ23057.1"/>
    </source>
</evidence>
<dbReference type="GeneID" id="54116080"/>
<gene>
    <name evidence="1" type="primary">rps1</name>
</gene>
<dbReference type="EMBL" id="MK720950">
    <property type="protein sequence ID" value="QIQ23057.1"/>
    <property type="molecule type" value="Genomic_DNA"/>
</dbReference>
<accession>A0A6G9IF24</accession>